<dbReference type="GO" id="GO:0016798">
    <property type="term" value="F:hydrolase activity, acting on glycosyl bonds"/>
    <property type="evidence" value="ECO:0007669"/>
    <property type="project" value="UniProtKB-KW"/>
</dbReference>
<dbReference type="EMBL" id="QCZG01000003">
    <property type="protein sequence ID" value="PWA13070.1"/>
    <property type="molecule type" value="Genomic_DNA"/>
</dbReference>
<dbReference type="OrthoDB" id="9806342at2"/>
<dbReference type="InterPro" id="IPR011330">
    <property type="entry name" value="Glyco_hydro/deAcase_b/a-brl"/>
</dbReference>
<dbReference type="InterPro" id="IPR037950">
    <property type="entry name" value="PgdA-like"/>
</dbReference>
<dbReference type="PANTHER" id="PTHR47561:SF1">
    <property type="entry name" value="POLYSACCHARIDE DEACETYLASE FAMILY PROTEIN (AFU_ORTHOLOGUE AFUA_6G05030)"/>
    <property type="match status" value="1"/>
</dbReference>
<dbReference type="CDD" id="cd10938">
    <property type="entry name" value="CE4_HpPgdA_like"/>
    <property type="match status" value="1"/>
</dbReference>
<dbReference type="GO" id="GO:0016810">
    <property type="term" value="F:hydrolase activity, acting on carbon-nitrogen (but not peptide) bonds"/>
    <property type="evidence" value="ECO:0007669"/>
    <property type="project" value="InterPro"/>
</dbReference>
<keyword evidence="2" id="KW-0326">Glycosidase</keyword>
<feature type="domain" description="NodB homology" evidence="1">
    <location>
        <begin position="38"/>
        <end position="270"/>
    </location>
</feature>
<name>A0A2U1K6B0_9BACI</name>
<keyword evidence="2" id="KW-0624">Polysaccharide degradation</keyword>
<evidence type="ECO:0000313" key="3">
    <source>
        <dbReference type="Proteomes" id="UP000245998"/>
    </source>
</evidence>
<keyword evidence="2" id="KW-0858">Xylan degradation</keyword>
<dbReference type="RefSeq" id="WP_116553356.1">
    <property type="nucleotide sequence ID" value="NZ_QCZG01000003.1"/>
</dbReference>
<organism evidence="2 3">
    <name type="scientific">Pueribacillus theae</name>
    <dbReference type="NCBI Taxonomy" id="2171751"/>
    <lineage>
        <taxon>Bacteria</taxon>
        <taxon>Bacillati</taxon>
        <taxon>Bacillota</taxon>
        <taxon>Bacilli</taxon>
        <taxon>Bacillales</taxon>
        <taxon>Bacillaceae</taxon>
        <taxon>Pueribacillus</taxon>
    </lineage>
</organism>
<dbReference type="Pfam" id="PF01522">
    <property type="entry name" value="Polysacc_deac_1"/>
    <property type="match status" value="1"/>
</dbReference>
<dbReference type="AlphaFoldDB" id="A0A2U1K6B0"/>
<dbReference type="PANTHER" id="PTHR47561">
    <property type="entry name" value="POLYSACCHARIDE DEACETYLASE FAMILY PROTEIN (AFU_ORTHOLOGUE AFUA_6G05030)"/>
    <property type="match status" value="1"/>
</dbReference>
<dbReference type="GO" id="GO:0045493">
    <property type="term" value="P:xylan catabolic process"/>
    <property type="evidence" value="ECO:0007669"/>
    <property type="project" value="UniProtKB-KW"/>
</dbReference>
<dbReference type="Proteomes" id="UP000245998">
    <property type="component" value="Unassembled WGS sequence"/>
</dbReference>
<dbReference type="Gene3D" id="3.20.20.370">
    <property type="entry name" value="Glycoside hydrolase/deacetylase"/>
    <property type="match status" value="1"/>
</dbReference>
<comment type="caution">
    <text evidence="2">The sequence shown here is derived from an EMBL/GenBank/DDBJ whole genome shotgun (WGS) entry which is preliminary data.</text>
</comment>
<sequence>MQISGKVKLPEGKRVAVNIGCDFDAASVWMGTFKKFSPAYMARGEFGAEVGTPRLLKLFEKYNIKASWCIPGHTVDTHTDICKEIVKLGHEVCHHGYAHEDPTNLSYEEEEKIMKMGLEALEKIDVKPRGYRSPAWDYSPNTLSILEKYGFSFDSSLMGNDLYPYRPRPVEVNVDKGNVFGSPSSIVEIPVSWFLDDFPTQEYVIGGGEGMRSTQEVFERWKSIFDYACDSEEGACFVLTTHPQTIGRAHTIQMLEQLIQYMESRDAWFATLGDIFDSYVENK</sequence>
<evidence type="ECO:0000259" key="1">
    <source>
        <dbReference type="PROSITE" id="PS51677"/>
    </source>
</evidence>
<gene>
    <name evidence="2" type="ORF">DCC39_02780</name>
</gene>
<keyword evidence="2" id="KW-0378">Hydrolase</keyword>
<protein>
    <submittedName>
        <fullName evidence="2">Xylanase deacetylase</fullName>
    </submittedName>
</protein>
<proteinExistence type="predicted"/>
<evidence type="ECO:0000313" key="2">
    <source>
        <dbReference type="EMBL" id="PWA13070.1"/>
    </source>
</evidence>
<dbReference type="InterPro" id="IPR002509">
    <property type="entry name" value="NODB_dom"/>
</dbReference>
<dbReference type="SUPFAM" id="SSF88713">
    <property type="entry name" value="Glycoside hydrolase/deacetylase"/>
    <property type="match status" value="1"/>
</dbReference>
<reference evidence="2 3" key="1">
    <citation type="submission" date="2018-04" db="EMBL/GenBank/DDBJ databases">
        <title>Camelliibacillus theae gen. nov., sp. nov., isolated from Pu'er tea.</title>
        <authorList>
            <person name="Niu L."/>
        </authorList>
    </citation>
    <scope>NUCLEOTIDE SEQUENCE [LARGE SCALE GENOMIC DNA]</scope>
    <source>
        <strain evidence="2 3">T8</strain>
    </source>
</reference>
<keyword evidence="2" id="KW-0119">Carbohydrate metabolism</keyword>
<accession>A0A2U1K6B0</accession>
<keyword evidence="3" id="KW-1185">Reference proteome</keyword>
<dbReference type="PROSITE" id="PS51677">
    <property type="entry name" value="NODB"/>
    <property type="match status" value="1"/>
</dbReference>